<dbReference type="Proteomes" id="UP000636960">
    <property type="component" value="Unassembled WGS sequence"/>
</dbReference>
<organism evidence="2 3">
    <name type="scientific">Paractinoplanes rishiriensis</name>
    <dbReference type="NCBI Taxonomy" id="1050105"/>
    <lineage>
        <taxon>Bacteria</taxon>
        <taxon>Bacillati</taxon>
        <taxon>Actinomycetota</taxon>
        <taxon>Actinomycetes</taxon>
        <taxon>Micromonosporales</taxon>
        <taxon>Micromonosporaceae</taxon>
        <taxon>Paractinoplanes</taxon>
    </lineage>
</organism>
<keyword evidence="3" id="KW-1185">Reference proteome</keyword>
<evidence type="ECO:0000313" key="3">
    <source>
        <dbReference type="Proteomes" id="UP000636960"/>
    </source>
</evidence>
<comment type="caution">
    <text evidence="2">The sequence shown here is derived from an EMBL/GenBank/DDBJ whole genome shotgun (WGS) entry which is preliminary data.</text>
</comment>
<evidence type="ECO:0000313" key="2">
    <source>
        <dbReference type="EMBL" id="GIE92869.1"/>
    </source>
</evidence>
<name>A0A919JT65_9ACTN</name>
<dbReference type="InterPro" id="IPR043128">
    <property type="entry name" value="Rev_trsase/Diguanyl_cyclase"/>
</dbReference>
<dbReference type="EMBL" id="BOMV01000003">
    <property type="protein sequence ID" value="GIE92869.1"/>
    <property type="molecule type" value="Genomic_DNA"/>
</dbReference>
<protein>
    <recommendedName>
        <fullName evidence="4">Diguanylate cyclase</fullName>
    </recommendedName>
</protein>
<reference evidence="2" key="1">
    <citation type="submission" date="2021-01" db="EMBL/GenBank/DDBJ databases">
        <title>Whole genome shotgun sequence of Actinoplanes rishiriensis NBRC 108556.</title>
        <authorList>
            <person name="Komaki H."/>
            <person name="Tamura T."/>
        </authorList>
    </citation>
    <scope>NUCLEOTIDE SEQUENCE</scope>
    <source>
        <strain evidence="2">NBRC 108556</strain>
    </source>
</reference>
<gene>
    <name evidence="2" type="ORF">Ari01nite_03340</name>
</gene>
<dbReference type="Gene3D" id="3.30.70.270">
    <property type="match status" value="1"/>
</dbReference>
<accession>A0A919JT65</accession>
<proteinExistence type="predicted"/>
<evidence type="ECO:0008006" key="4">
    <source>
        <dbReference type="Google" id="ProtNLM"/>
    </source>
</evidence>
<feature type="region of interest" description="Disordered" evidence="1">
    <location>
        <begin position="1"/>
        <end position="32"/>
    </location>
</feature>
<evidence type="ECO:0000256" key="1">
    <source>
        <dbReference type="SAM" id="MobiDB-lite"/>
    </source>
</evidence>
<dbReference type="AlphaFoldDB" id="A0A919JT65"/>
<sequence>MRPARQPARLRSGRGAPKSSAVSAGVAWPADPGADPATLVARADAAMCEAKRRRHAGRPAAQDQPRVRVMVSRYQRALCLGVRR</sequence>